<dbReference type="AlphaFoldDB" id="A0A0P7ARS7"/>
<dbReference type="SMART" id="SM00974">
    <property type="entry name" value="T5orf172"/>
    <property type="match status" value="1"/>
</dbReference>
<feature type="compositionally biased region" description="Acidic residues" evidence="1">
    <location>
        <begin position="351"/>
        <end position="363"/>
    </location>
</feature>
<dbReference type="InterPro" id="IPR053006">
    <property type="entry name" value="Meiosis_regulatory"/>
</dbReference>
<evidence type="ECO:0000256" key="1">
    <source>
        <dbReference type="SAM" id="MobiDB-lite"/>
    </source>
</evidence>
<comment type="caution">
    <text evidence="3">The sequence shown here is derived from an EMBL/GenBank/DDBJ whole genome shotgun (WGS) entry which is preliminary data.</text>
</comment>
<evidence type="ECO:0000313" key="4">
    <source>
        <dbReference type="Proteomes" id="UP000050424"/>
    </source>
</evidence>
<dbReference type="EMBL" id="LKCW01000180">
    <property type="protein sequence ID" value="KPM37024.1"/>
    <property type="molecule type" value="Genomic_DNA"/>
</dbReference>
<feature type="compositionally biased region" description="Polar residues" evidence="1">
    <location>
        <begin position="118"/>
        <end position="130"/>
    </location>
</feature>
<name>A0A0P7ARS7_9HYPO</name>
<evidence type="ECO:0000259" key="2">
    <source>
        <dbReference type="SMART" id="SM00974"/>
    </source>
</evidence>
<proteinExistence type="predicted"/>
<dbReference type="InterPro" id="IPR018306">
    <property type="entry name" value="Phage_T5_Orf172_DNA-bd"/>
</dbReference>
<feature type="compositionally biased region" description="Acidic residues" evidence="1">
    <location>
        <begin position="376"/>
        <end position="391"/>
    </location>
</feature>
<reference evidence="3 4" key="1">
    <citation type="submission" date="2015-09" db="EMBL/GenBank/DDBJ databases">
        <title>Draft genome of a European isolate of the apple canker pathogen Neonectria ditissima.</title>
        <authorList>
            <person name="Gomez-Cortecero A."/>
            <person name="Harrison R.J."/>
            <person name="Armitage A.D."/>
        </authorList>
    </citation>
    <scope>NUCLEOTIDE SEQUENCE [LARGE SCALE GENOMIC DNA]</scope>
    <source>
        <strain evidence="3 4">R09/05</strain>
    </source>
</reference>
<feature type="compositionally biased region" description="Polar residues" evidence="1">
    <location>
        <begin position="148"/>
        <end position="164"/>
    </location>
</feature>
<dbReference type="STRING" id="78410.A0A0P7ARS7"/>
<feature type="region of interest" description="Disordered" evidence="1">
    <location>
        <begin position="111"/>
        <end position="173"/>
    </location>
</feature>
<evidence type="ECO:0000313" key="3">
    <source>
        <dbReference type="EMBL" id="KPM37024.1"/>
    </source>
</evidence>
<dbReference type="Pfam" id="PF10544">
    <property type="entry name" value="T5orf172"/>
    <property type="match status" value="1"/>
</dbReference>
<gene>
    <name evidence="3" type="ORF">AK830_g9553</name>
</gene>
<dbReference type="OrthoDB" id="2417614at2759"/>
<dbReference type="Proteomes" id="UP000050424">
    <property type="component" value="Unassembled WGS sequence"/>
</dbReference>
<protein>
    <recommendedName>
        <fullName evidence="2">Bacteriophage T5 Orf172 DNA-binding domain-containing protein</fullName>
    </recommendedName>
</protein>
<dbReference type="PANTHER" id="PTHR28094:SF1">
    <property type="entry name" value="MEIOTICALLY UP-REGULATED GENE 113 PROTEIN"/>
    <property type="match status" value="1"/>
</dbReference>
<feature type="region of interest" description="Disordered" evidence="1">
    <location>
        <begin position="351"/>
        <end position="391"/>
    </location>
</feature>
<feature type="domain" description="Bacteriophage T5 Orf172 DNA-binding" evidence="2">
    <location>
        <begin position="221"/>
        <end position="308"/>
    </location>
</feature>
<keyword evidence="4" id="KW-1185">Reference proteome</keyword>
<dbReference type="PANTHER" id="PTHR28094">
    <property type="entry name" value="MEIOTICALLY UP-REGULATED GENE 113 PROTEIN"/>
    <property type="match status" value="1"/>
</dbReference>
<sequence>MSLPVSLPVWPATSSTLRDLLSLDSAPRLHCIGQTKAERQCRKKGSGKTAIQVSSLLEQIVTSGGLVAARSLLTQVSHLVFCYHHIDARPSYLESWEKKLESCRAATVKVEDKDEESTVQSTRRLSSDQQGKVKKEAPETKTFEKTNTRASNTSPSKSLAQKSPKSVPPKQIAHKFEPYGDPLSIEKRNNHVKCLVLRQLLPTERSSEGCIYVYTFPENYHDAAPYLKIGNAKHLDSRMAAWKRQCAYKPEVLSDFRSELYVKVERLVHAQLRNERIREAGGCPRCQVKHHEWFKVGSSKACGVLGLWTAWTRQKPYDESGELKEEWRARAERLDMSDPGCWEKFVDWEHEDEDESDYDEDIESGFSEADSSELSSEYEYDSPSSDDDDYE</sequence>
<feature type="compositionally biased region" description="Basic and acidic residues" evidence="1">
    <location>
        <begin position="131"/>
        <end position="147"/>
    </location>
</feature>
<organism evidence="3 4">
    <name type="scientific">Neonectria ditissima</name>
    <dbReference type="NCBI Taxonomy" id="78410"/>
    <lineage>
        <taxon>Eukaryota</taxon>
        <taxon>Fungi</taxon>
        <taxon>Dikarya</taxon>
        <taxon>Ascomycota</taxon>
        <taxon>Pezizomycotina</taxon>
        <taxon>Sordariomycetes</taxon>
        <taxon>Hypocreomycetidae</taxon>
        <taxon>Hypocreales</taxon>
        <taxon>Nectriaceae</taxon>
        <taxon>Neonectria</taxon>
    </lineage>
</organism>
<accession>A0A0P7ARS7</accession>